<dbReference type="AlphaFoldDB" id="A0AAV5QXK0"/>
<feature type="compositionally biased region" description="Low complexity" evidence="1">
    <location>
        <begin position="206"/>
        <end position="225"/>
    </location>
</feature>
<feature type="transmembrane region" description="Helical" evidence="2">
    <location>
        <begin position="68"/>
        <end position="89"/>
    </location>
</feature>
<dbReference type="EMBL" id="BTGB01000001">
    <property type="protein sequence ID" value="GMM43671.1"/>
    <property type="molecule type" value="Genomic_DNA"/>
</dbReference>
<dbReference type="InterPro" id="IPR012470">
    <property type="entry name" value="Pup1-like"/>
</dbReference>
<name>A0AAV5QXK0_PICKL</name>
<proteinExistence type="predicted"/>
<gene>
    <name evidence="3" type="ORF">DAPK24_002460</name>
</gene>
<dbReference type="Pfam" id="PF07954">
    <property type="entry name" value="DUF1689"/>
    <property type="match status" value="1"/>
</dbReference>
<feature type="region of interest" description="Disordered" evidence="1">
    <location>
        <begin position="158"/>
        <end position="248"/>
    </location>
</feature>
<reference evidence="3 4" key="1">
    <citation type="journal article" date="2023" name="Elife">
        <title>Identification of key yeast species and microbe-microbe interactions impacting larval growth of Drosophila in the wild.</title>
        <authorList>
            <person name="Mure A."/>
            <person name="Sugiura Y."/>
            <person name="Maeda R."/>
            <person name="Honda K."/>
            <person name="Sakurai N."/>
            <person name="Takahashi Y."/>
            <person name="Watada M."/>
            <person name="Katoh T."/>
            <person name="Gotoh A."/>
            <person name="Gotoh Y."/>
            <person name="Taniguchi I."/>
            <person name="Nakamura K."/>
            <person name="Hayashi T."/>
            <person name="Katayama T."/>
            <person name="Uemura T."/>
            <person name="Hattori Y."/>
        </authorList>
    </citation>
    <scope>NUCLEOTIDE SEQUENCE [LARGE SCALE GENOMIC DNA]</scope>
    <source>
        <strain evidence="3 4">PK-24</strain>
    </source>
</reference>
<comment type="caution">
    <text evidence="3">The sequence shown here is derived from an EMBL/GenBank/DDBJ whole genome shotgun (WGS) entry which is preliminary data.</text>
</comment>
<feature type="compositionally biased region" description="Basic and acidic residues" evidence="1">
    <location>
        <begin position="227"/>
        <end position="248"/>
    </location>
</feature>
<protein>
    <submittedName>
        <fullName evidence="3">Uncharacterized protein</fullName>
    </submittedName>
</protein>
<evidence type="ECO:0000256" key="1">
    <source>
        <dbReference type="SAM" id="MobiDB-lite"/>
    </source>
</evidence>
<sequence>MDTTGMDIEKVRNKAIAFYEKEHELNKEDRLQLYVFFEQQTRRMLLGFAIGVTIGSMTPFLVRRKGQLINPALPILGAILGGSIIPGLINQQIYKLQVNQFKEKFGDNSKICQMIEFTPDPISKSIFWSNYFKKSANDIRYRMKDPREVEGSNKFFQIEESSSGSGSGSGSVPPYGRPEFYTNEESEDNESNGSSWDNIRKGKVISNSNSNTNNTTSTTFTDTDSISPREDSNRRETAWERIRRENNQ</sequence>
<keyword evidence="2" id="KW-1133">Transmembrane helix</keyword>
<evidence type="ECO:0000313" key="4">
    <source>
        <dbReference type="Proteomes" id="UP001378960"/>
    </source>
</evidence>
<feature type="transmembrane region" description="Helical" evidence="2">
    <location>
        <begin position="44"/>
        <end position="62"/>
    </location>
</feature>
<dbReference type="Proteomes" id="UP001378960">
    <property type="component" value="Unassembled WGS sequence"/>
</dbReference>
<evidence type="ECO:0000256" key="2">
    <source>
        <dbReference type="SAM" id="Phobius"/>
    </source>
</evidence>
<keyword evidence="2" id="KW-0472">Membrane</keyword>
<keyword evidence="4" id="KW-1185">Reference proteome</keyword>
<keyword evidence="2" id="KW-0812">Transmembrane</keyword>
<evidence type="ECO:0000313" key="3">
    <source>
        <dbReference type="EMBL" id="GMM43671.1"/>
    </source>
</evidence>
<organism evidence="3 4">
    <name type="scientific">Pichia kluyveri</name>
    <name type="common">Yeast</name>
    <dbReference type="NCBI Taxonomy" id="36015"/>
    <lineage>
        <taxon>Eukaryota</taxon>
        <taxon>Fungi</taxon>
        <taxon>Dikarya</taxon>
        <taxon>Ascomycota</taxon>
        <taxon>Saccharomycotina</taxon>
        <taxon>Pichiomycetes</taxon>
        <taxon>Pichiales</taxon>
        <taxon>Pichiaceae</taxon>
        <taxon>Pichia</taxon>
    </lineage>
</organism>
<accession>A0AAV5QXK0</accession>